<dbReference type="AlphaFoldDB" id="A0AA37FBG2"/>
<gene>
    <name evidence="7" type="ORF">ScoT_21250</name>
</gene>
<dbReference type="PANTHER" id="PTHR43027">
    <property type="entry name" value="DOXORUBICIN RESISTANCE ABC TRANSPORTER PERMEASE PROTEIN DRRC-RELATED"/>
    <property type="match status" value="1"/>
</dbReference>
<sequence>MGAKGAMSATGGSRALLKTVKIETRLFLRDSATVVFGVLFPAGLLLGLGAVPALREPSAETGGLRAIDVWAPTALVFGMVMIAVQHVPAVIATYRERGVLRRLSTTPAHPGTVLLAQLLVAFASVVVSAVLMVLLGWAVLDIAPPERPLEFGVAFVAGYAALLGIGLLSAAVARTSSAANQIGTSLFVALMFFGGAFLPRVLMPEVLREAGEFVPPGLQALTSAWSAEAGEVTATAGGQPFWWQIAVMAVVAAGASATAAKLFRWE</sequence>
<dbReference type="Proteomes" id="UP001051844">
    <property type="component" value="Unassembled WGS sequence"/>
</dbReference>
<comment type="caution">
    <text evidence="7">The sequence shown here is derived from an EMBL/GenBank/DDBJ whole genome shotgun (WGS) entry which is preliminary data.</text>
</comment>
<evidence type="ECO:0000256" key="5">
    <source>
        <dbReference type="SAM" id="Phobius"/>
    </source>
</evidence>
<protein>
    <submittedName>
        <fullName evidence="7">Transport permease protein</fullName>
    </submittedName>
</protein>
<feature type="transmembrane region" description="Helical" evidence="5">
    <location>
        <begin position="185"/>
        <end position="203"/>
    </location>
</feature>
<feature type="transmembrane region" description="Helical" evidence="5">
    <location>
        <begin position="74"/>
        <end position="94"/>
    </location>
</feature>
<feature type="domain" description="ABC-2 type transporter transmembrane" evidence="6">
    <location>
        <begin position="21"/>
        <end position="210"/>
    </location>
</feature>
<organism evidence="7 8">
    <name type="scientific">Streptomyces albidoflavus</name>
    <dbReference type="NCBI Taxonomy" id="1886"/>
    <lineage>
        <taxon>Bacteria</taxon>
        <taxon>Bacillati</taxon>
        <taxon>Actinomycetota</taxon>
        <taxon>Actinomycetes</taxon>
        <taxon>Kitasatosporales</taxon>
        <taxon>Streptomycetaceae</taxon>
        <taxon>Streptomyces</taxon>
        <taxon>Streptomyces albidoflavus group</taxon>
    </lineage>
</organism>
<dbReference type="Pfam" id="PF01061">
    <property type="entry name" value="ABC2_membrane"/>
    <property type="match status" value="1"/>
</dbReference>
<evidence type="ECO:0000313" key="8">
    <source>
        <dbReference type="Proteomes" id="UP001051844"/>
    </source>
</evidence>
<evidence type="ECO:0000256" key="1">
    <source>
        <dbReference type="ARBA" id="ARBA00004141"/>
    </source>
</evidence>
<keyword evidence="4 5" id="KW-0472">Membrane</keyword>
<dbReference type="GO" id="GO:0140359">
    <property type="term" value="F:ABC-type transporter activity"/>
    <property type="evidence" value="ECO:0007669"/>
    <property type="project" value="InterPro"/>
</dbReference>
<dbReference type="GO" id="GO:0016020">
    <property type="term" value="C:membrane"/>
    <property type="evidence" value="ECO:0007669"/>
    <property type="project" value="UniProtKB-SubCell"/>
</dbReference>
<evidence type="ECO:0000259" key="6">
    <source>
        <dbReference type="Pfam" id="PF01061"/>
    </source>
</evidence>
<feature type="transmembrane region" description="Helical" evidence="5">
    <location>
        <begin position="241"/>
        <end position="263"/>
    </location>
</feature>
<dbReference type="EMBL" id="BNDZ01000005">
    <property type="protein sequence ID" value="GHI45951.1"/>
    <property type="molecule type" value="Genomic_DNA"/>
</dbReference>
<evidence type="ECO:0000256" key="4">
    <source>
        <dbReference type="ARBA" id="ARBA00023136"/>
    </source>
</evidence>
<evidence type="ECO:0000256" key="3">
    <source>
        <dbReference type="ARBA" id="ARBA00022989"/>
    </source>
</evidence>
<comment type="subcellular location">
    <subcellularLocation>
        <location evidence="1">Membrane</location>
        <topology evidence="1">Multi-pass membrane protein</topology>
    </subcellularLocation>
</comment>
<reference evidence="7" key="1">
    <citation type="submission" date="2022-09" db="EMBL/GenBank/DDBJ databases">
        <title>Whole genome shotgun sequence of Streptomyces albidoflavus NBRC 12854.</title>
        <authorList>
            <person name="Komaki H."/>
            <person name="Tamura T."/>
        </authorList>
    </citation>
    <scope>NUCLEOTIDE SEQUENCE</scope>
    <source>
        <strain evidence="7">NBRC 12854</strain>
    </source>
</reference>
<evidence type="ECO:0000256" key="2">
    <source>
        <dbReference type="ARBA" id="ARBA00022692"/>
    </source>
</evidence>
<feature type="transmembrane region" description="Helical" evidence="5">
    <location>
        <begin position="34"/>
        <end position="54"/>
    </location>
</feature>
<keyword evidence="2 5" id="KW-0812">Transmembrane</keyword>
<accession>A0AA37FBG2</accession>
<keyword evidence="3 5" id="KW-1133">Transmembrane helix</keyword>
<dbReference type="PANTHER" id="PTHR43027:SF2">
    <property type="entry name" value="TRANSPORT PERMEASE PROTEIN"/>
    <property type="match status" value="1"/>
</dbReference>
<feature type="transmembrane region" description="Helical" evidence="5">
    <location>
        <begin position="151"/>
        <end position="173"/>
    </location>
</feature>
<dbReference type="InterPro" id="IPR013525">
    <property type="entry name" value="ABC2_TM"/>
</dbReference>
<evidence type="ECO:0000313" key="7">
    <source>
        <dbReference type="EMBL" id="GHI45951.1"/>
    </source>
</evidence>
<feature type="transmembrane region" description="Helical" evidence="5">
    <location>
        <begin position="114"/>
        <end position="139"/>
    </location>
</feature>
<dbReference type="InterPro" id="IPR052902">
    <property type="entry name" value="ABC-2_transporter"/>
</dbReference>
<proteinExistence type="predicted"/>
<name>A0AA37FBG2_9ACTN</name>